<accession>A0A9N9L6Z6</accession>
<dbReference type="OrthoDB" id="419770at2759"/>
<dbReference type="Proteomes" id="UP000696280">
    <property type="component" value="Unassembled WGS sequence"/>
</dbReference>
<reference evidence="2" key="1">
    <citation type="submission" date="2021-07" db="EMBL/GenBank/DDBJ databases">
        <authorList>
            <person name="Durling M."/>
        </authorList>
    </citation>
    <scope>NUCLEOTIDE SEQUENCE</scope>
</reference>
<feature type="compositionally biased region" description="Low complexity" evidence="1">
    <location>
        <begin position="23"/>
        <end position="35"/>
    </location>
</feature>
<feature type="region of interest" description="Disordered" evidence="1">
    <location>
        <begin position="548"/>
        <end position="608"/>
    </location>
</feature>
<gene>
    <name evidence="2" type="ORF">HYFRA_00013423</name>
</gene>
<evidence type="ECO:0000313" key="2">
    <source>
        <dbReference type="EMBL" id="CAG8960599.1"/>
    </source>
</evidence>
<feature type="compositionally biased region" description="Polar residues" evidence="1">
    <location>
        <begin position="1"/>
        <end position="12"/>
    </location>
</feature>
<feature type="region of interest" description="Disordered" evidence="1">
    <location>
        <begin position="137"/>
        <end position="199"/>
    </location>
</feature>
<comment type="caution">
    <text evidence="2">The sequence shown here is derived from an EMBL/GenBank/DDBJ whole genome shotgun (WGS) entry which is preliminary data.</text>
</comment>
<protein>
    <submittedName>
        <fullName evidence="2">Uncharacterized protein</fullName>
    </submittedName>
</protein>
<feature type="compositionally biased region" description="Polar residues" evidence="1">
    <location>
        <begin position="591"/>
        <end position="608"/>
    </location>
</feature>
<evidence type="ECO:0000256" key="1">
    <source>
        <dbReference type="SAM" id="MobiDB-lite"/>
    </source>
</evidence>
<feature type="compositionally biased region" description="Polar residues" evidence="1">
    <location>
        <begin position="141"/>
        <end position="151"/>
    </location>
</feature>
<feature type="region of interest" description="Disordered" evidence="1">
    <location>
        <begin position="88"/>
        <end position="124"/>
    </location>
</feature>
<sequence length="659" mass="73467">MVYQQSNGSSTLPRDFRFRDELPTTPEPMSTEEPLQPSPPRPARLRLRCRNVSNIQASTEQFLASVAAADLPVPTIELAGVNAPEDMEMADPPESTNTALLAPHSMPQRGVSPPKTPIPELSMDEVVFRPDWSMDEDYRRPTSSHSNTSDCSYDSFYSGSRRSRRSDDGSCTSPDSDVEDPFQFPSVSKGKSKAYLKEPFEHDELNKDIKRKSRNNAPWSKAMSSHLWSVYLTYLQDPTVTPFRIGASAIPPEGVCHRVAREARRSWKGPQNPKSDRIASIWAQSDSRDFANTSPKAGSSNVYVKWPHSSSATRNHLRELCKKKDTSAVQRHRHLQSRSPTPFTRAMSPRNKTPEPFPPFPSTKDISISLTTSISTTMQSNGPLASLANDDQALPTPDLSFSTSTQPFTDLSFSFASPAQPSPPLEPQVLAVNQNKVNQNRILGSPFMARTYGPSSSQYLNSSPPLKSSHTVAPRLRSPVRFEAYHSRSLHGTQKRRADTLEEDLASNSGILRPSILDRQLFGTPLGHSRRVRSRGFSLGDEALRHRAPVVFNRSPPNFDLQSRNKPPTSHPTPSLLPPPAFDRPRLGSPFSPSSNTFPRRANQTSQATIKRGAYATMHQSRHSISSVDFGEDPRAKSRLQVLDEKLKEIREREEADQR</sequence>
<dbReference type="AlphaFoldDB" id="A0A9N9L6Z6"/>
<proteinExistence type="predicted"/>
<organism evidence="2 3">
    <name type="scientific">Hymenoscyphus fraxineus</name>
    <dbReference type="NCBI Taxonomy" id="746836"/>
    <lineage>
        <taxon>Eukaryota</taxon>
        <taxon>Fungi</taxon>
        <taxon>Dikarya</taxon>
        <taxon>Ascomycota</taxon>
        <taxon>Pezizomycotina</taxon>
        <taxon>Leotiomycetes</taxon>
        <taxon>Helotiales</taxon>
        <taxon>Helotiaceae</taxon>
        <taxon>Hymenoscyphus</taxon>
    </lineage>
</organism>
<feature type="compositionally biased region" description="Pro residues" evidence="1">
    <location>
        <begin position="569"/>
        <end position="582"/>
    </location>
</feature>
<dbReference type="EMBL" id="CAJVRL010000100">
    <property type="protein sequence ID" value="CAG8960599.1"/>
    <property type="molecule type" value="Genomic_DNA"/>
</dbReference>
<evidence type="ECO:0000313" key="3">
    <source>
        <dbReference type="Proteomes" id="UP000696280"/>
    </source>
</evidence>
<feature type="region of interest" description="Disordered" evidence="1">
    <location>
        <begin position="617"/>
        <end position="636"/>
    </location>
</feature>
<name>A0A9N9L6Z6_9HELO</name>
<feature type="region of interest" description="Disordered" evidence="1">
    <location>
        <begin position="325"/>
        <end position="362"/>
    </location>
</feature>
<feature type="region of interest" description="Disordered" evidence="1">
    <location>
        <begin position="1"/>
        <end position="43"/>
    </location>
</feature>
<keyword evidence="3" id="KW-1185">Reference proteome</keyword>